<keyword evidence="3 8" id="KW-0413">Isomerase</keyword>
<dbReference type="Pfam" id="PF20511">
    <property type="entry name" value="PMI_typeI_cat"/>
    <property type="match status" value="1"/>
</dbReference>
<organism evidence="8 9">
    <name type="scientific">Leuconostoc pseudomesenteroides</name>
    <dbReference type="NCBI Taxonomy" id="33968"/>
    <lineage>
        <taxon>Bacteria</taxon>
        <taxon>Bacillati</taxon>
        <taxon>Bacillota</taxon>
        <taxon>Bacilli</taxon>
        <taxon>Lactobacillales</taxon>
        <taxon>Lactobacillaceae</taxon>
        <taxon>Leuconostoc</taxon>
    </lineage>
</organism>
<dbReference type="PANTHER" id="PTHR42742">
    <property type="entry name" value="TRANSCRIPTIONAL REPRESSOR MPRA"/>
    <property type="match status" value="1"/>
</dbReference>
<reference evidence="8 9" key="1">
    <citation type="journal article" date="2017" name="Front. Microbiol.">
        <title>Genomic Characterization of Dairy Associated Leuconostoc Species and Diversity of Leuconostocs in Undefined Mixed Mesophilic Starter Cultures.</title>
        <authorList>
            <person name="Frantzen C.A."/>
            <person name="Kot W."/>
            <person name="Pedersen T.B."/>
            <person name="Ardo Y.M."/>
            <person name="Broadbent J.R."/>
            <person name="Neve H."/>
            <person name="Hansen L.H."/>
            <person name="Dal Bello F."/>
            <person name="Ostlie H.M."/>
            <person name="Kleppen H.P."/>
            <person name="Vogensen F.K."/>
            <person name="Holo H."/>
        </authorList>
    </citation>
    <scope>NUCLEOTIDE SEQUENCE [LARGE SCALE GENOMIC DNA]</scope>
    <source>
        <strain evidence="8 9">LMGCF08</strain>
    </source>
</reference>
<keyword evidence="1 3" id="KW-0479">Metal-binding</keyword>
<comment type="cofactor">
    <cofactor evidence="4">
        <name>Zn(2+)</name>
        <dbReference type="ChEBI" id="CHEBI:29105"/>
    </cofactor>
    <text evidence="4">Binds 1 zinc ion per subunit.</text>
</comment>
<dbReference type="InterPro" id="IPR046457">
    <property type="entry name" value="PMI_typeI_cat"/>
</dbReference>
<evidence type="ECO:0000256" key="4">
    <source>
        <dbReference type="PIRSR" id="PIRSR036894-1"/>
    </source>
</evidence>
<feature type="binding site" evidence="4">
    <location>
        <position position="96"/>
    </location>
    <ligand>
        <name>Zn(2+)</name>
        <dbReference type="ChEBI" id="CHEBI:29105"/>
    </ligand>
</feature>
<dbReference type="GO" id="GO:0005975">
    <property type="term" value="P:carbohydrate metabolic process"/>
    <property type="evidence" value="ECO:0007669"/>
    <property type="project" value="UniProtKB-UniRule"/>
</dbReference>
<name>A0A1X0VDD4_LEUPS</name>
<evidence type="ECO:0000313" key="8">
    <source>
        <dbReference type="EMBL" id="ORI97708.1"/>
    </source>
</evidence>
<accession>A0A1X0VDD4</accession>
<dbReference type="Gene3D" id="2.60.120.10">
    <property type="entry name" value="Jelly Rolls"/>
    <property type="match status" value="2"/>
</dbReference>
<evidence type="ECO:0000313" key="9">
    <source>
        <dbReference type="Proteomes" id="UP000192288"/>
    </source>
</evidence>
<evidence type="ECO:0000256" key="1">
    <source>
        <dbReference type="ARBA" id="ARBA00022723"/>
    </source>
</evidence>
<dbReference type="Proteomes" id="UP000192288">
    <property type="component" value="Unassembled WGS sequence"/>
</dbReference>
<dbReference type="GO" id="GO:0008270">
    <property type="term" value="F:zinc ion binding"/>
    <property type="evidence" value="ECO:0007669"/>
    <property type="project" value="UniProtKB-UniRule"/>
</dbReference>
<evidence type="ECO:0000256" key="3">
    <source>
        <dbReference type="PIRNR" id="PIRNR036894"/>
    </source>
</evidence>
<dbReference type="eggNOG" id="COG1482">
    <property type="taxonomic scope" value="Bacteria"/>
</dbReference>
<feature type="binding site" evidence="4">
    <location>
        <position position="110"/>
    </location>
    <ligand>
        <name>Zn(2+)</name>
        <dbReference type="ChEBI" id="CHEBI:29105"/>
    </ligand>
</feature>
<proteinExistence type="inferred from homology"/>
<feature type="domain" description="Mannose-6-phosphate isomerase cupin" evidence="7">
    <location>
        <begin position="235"/>
        <end position="307"/>
    </location>
</feature>
<evidence type="ECO:0000256" key="5">
    <source>
        <dbReference type="PIRSR" id="PIRSR036894-2"/>
    </source>
</evidence>
<dbReference type="SUPFAM" id="SSF51182">
    <property type="entry name" value="RmlC-like cupins"/>
    <property type="match status" value="1"/>
</dbReference>
<dbReference type="RefSeq" id="WP_080519316.1">
    <property type="nucleotide sequence ID" value="NZ_MPLS01000017.1"/>
</dbReference>
<dbReference type="PANTHER" id="PTHR42742:SF3">
    <property type="entry name" value="FRUCTOKINASE"/>
    <property type="match status" value="1"/>
</dbReference>
<dbReference type="CDD" id="cd07010">
    <property type="entry name" value="cupin_PMI_type_I_N_bac"/>
    <property type="match status" value="1"/>
</dbReference>
<dbReference type="Pfam" id="PF21621">
    <property type="entry name" value="MPI_cupin_dom"/>
    <property type="match status" value="1"/>
</dbReference>
<dbReference type="EMBL" id="MPLS01000017">
    <property type="protein sequence ID" value="ORI97708.1"/>
    <property type="molecule type" value="Genomic_DNA"/>
</dbReference>
<dbReference type="InterPro" id="IPR051804">
    <property type="entry name" value="Carb_Metab_Reg_Kinase/Isom"/>
</dbReference>
<dbReference type="AlphaFoldDB" id="A0A1X0VDD4"/>
<feature type="binding site" evidence="4">
    <location>
        <position position="167"/>
    </location>
    <ligand>
        <name>Zn(2+)</name>
        <dbReference type="ChEBI" id="CHEBI:29105"/>
    </ligand>
</feature>
<dbReference type="InterPro" id="IPR011051">
    <property type="entry name" value="RmlC_Cupin_sf"/>
</dbReference>
<evidence type="ECO:0000256" key="2">
    <source>
        <dbReference type="ARBA" id="ARBA00022833"/>
    </source>
</evidence>
<protein>
    <recommendedName>
        <fullName evidence="3">Mannose-6-phosphate isomerase</fullName>
        <ecNumber evidence="3">5.3.1.8</ecNumber>
    </recommendedName>
</protein>
<evidence type="ECO:0000259" key="6">
    <source>
        <dbReference type="Pfam" id="PF20511"/>
    </source>
</evidence>
<dbReference type="EC" id="5.3.1.8" evidence="3"/>
<feature type="domain" description="Phosphomannose isomerase type I catalytic" evidence="6">
    <location>
        <begin position="5"/>
        <end position="114"/>
    </location>
</feature>
<keyword evidence="2 3" id="KW-0862">Zinc</keyword>
<dbReference type="InterPro" id="IPR014710">
    <property type="entry name" value="RmlC-like_jellyroll"/>
</dbReference>
<dbReference type="STRING" id="33968.BMS77_06335"/>
<dbReference type="GO" id="GO:0004476">
    <property type="term" value="F:mannose-6-phosphate isomerase activity"/>
    <property type="evidence" value="ECO:0007669"/>
    <property type="project" value="UniProtKB-UniRule"/>
</dbReference>
<evidence type="ECO:0000259" key="7">
    <source>
        <dbReference type="Pfam" id="PF21621"/>
    </source>
</evidence>
<comment type="catalytic activity">
    <reaction evidence="3">
        <text>D-mannose 6-phosphate = D-fructose 6-phosphate</text>
        <dbReference type="Rhea" id="RHEA:12356"/>
        <dbReference type="ChEBI" id="CHEBI:58735"/>
        <dbReference type="ChEBI" id="CHEBI:61527"/>
        <dbReference type="EC" id="5.3.1.8"/>
    </reaction>
</comment>
<comment type="caution">
    <text evidence="8">The sequence shown here is derived from an EMBL/GenBank/DDBJ whole genome shotgun (WGS) entry which is preliminary data.</text>
</comment>
<gene>
    <name evidence="8" type="ORF">BMR96_05945</name>
</gene>
<feature type="active site" evidence="5">
    <location>
        <position position="187"/>
    </location>
</feature>
<dbReference type="InterPro" id="IPR014628">
    <property type="entry name" value="Man6P_isomerase_Firm_short"/>
</dbReference>
<sequence>MTLVILEAALHDKIWGGTALKNFHFPIKGDHVGEAWAIAAHKNGESTIKDGPFAGQTLTQLWQDNPNLFGGHEANEAFPLLIKILDAHQDLSIQVHPNDKQSREKYGKTECWYILDATPNAKIYYGHYAQSRGELKAMVEKEDWEHMLRTVPVKKGDFFYVPAGTFHALGAGIVALETQQSSDTTYRFYDFDRVDATTGQKRDLQIADALDVTTVPHHDPVLKQTTTIVDQTIVTRLVTSVKFTVEKLSVRGLSQFNLAHHYELFTVIDGAGRVNQTAVKKGDSFILFYDESISYALDGDMTIIKSFVTTDDNPDQRF</sequence>
<comment type="similarity">
    <text evidence="3">Belongs to the mannose-6-phosphate isomerase type 1 family.</text>
</comment>
<dbReference type="PIRSF" id="PIRSF036894">
    <property type="entry name" value="PMI_Firm_short"/>
    <property type="match status" value="1"/>
</dbReference>
<dbReference type="InterPro" id="IPR049071">
    <property type="entry name" value="MPI_cupin_dom"/>
</dbReference>